<reference evidence="1" key="2">
    <citation type="journal article" date="2021" name="PeerJ">
        <title>Extensive microbial diversity within the chicken gut microbiome revealed by metagenomics and culture.</title>
        <authorList>
            <person name="Gilroy R."/>
            <person name="Ravi A."/>
            <person name="Getino M."/>
            <person name="Pursley I."/>
            <person name="Horton D.L."/>
            <person name="Alikhan N.F."/>
            <person name="Baker D."/>
            <person name="Gharbi K."/>
            <person name="Hall N."/>
            <person name="Watson M."/>
            <person name="Adriaenssens E.M."/>
            <person name="Foster-Nyarko E."/>
            <person name="Jarju S."/>
            <person name="Secka A."/>
            <person name="Antonio M."/>
            <person name="Oren A."/>
            <person name="Chaudhuri R.R."/>
            <person name="La Ragione R."/>
            <person name="Hildebrand F."/>
            <person name="Pallen M.J."/>
        </authorList>
    </citation>
    <scope>NUCLEOTIDE SEQUENCE</scope>
    <source>
        <strain evidence="1">ChiBcolR7-354</strain>
    </source>
</reference>
<dbReference type="Proteomes" id="UP000824262">
    <property type="component" value="Unassembled WGS sequence"/>
</dbReference>
<evidence type="ECO:0000313" key="1">
    <source>
        <dbReference type="EMBL" id="HIQ78941.1"/>
    </source>
</evidence>
<reference evidence="1" key="1">
    <citation type="submission" date="2020-10" db="EMBL/GenBank/DDBJ databases">
        <authorList>
            <person name="Gilroy R."/>
        </authorList>
    </citation>
    <scope>NUCLEOTIDE SEQUENCE</scope>
    <source>
        <strain evidence="1">ChiBcolR7-354</strain>
    </source>
</reference>
<comment type="caution">
    <text evidence="1">The sequence shown here is derived from an EMBL/GenBank/DDBJ whole genome shotgun (WGS) entry which is preliminary data.</text>
</comment>
<accession>A0A9D0ZEU2</accession>
<name>A0A9D0ZEU2_9FIRM</name>
<gene>
    <name evidence="1" type="ORF">IAB77_06740</name>
</gene>
<evidence type="ECO:0000313" key="2">
    <source>
        <dbReference type="Proteomes" id="UP000824262"/>
    </source>
</evidence>
<dbReference type="AlphaFoldDB" id="A0A9D0ZEU2"/>
<organism evidence="1 2">
    <name type="scientific">Candidatus Scatomorpha intestinavium</name>
    <dbReference type="NCBI Taxonomy" id="2840922"/>
    <lineage>
        <taxon>Bacteria</taxon>
        <taxon>Bacillati</taxon>
        <taxon>Bacillota</taxon>
        <taxon>Clostridia</taxon>
        <taxon>Eubacteriales</taxon>
        <taxon>Candidatus Scatomorpha</taxon>
    </lineage>
</organism>
<dbReference type="EMBL" id="DVGA01000067">
    <property type="protein sequence ID" value="HIQ78941.1"/>
    <property type="molecule type" value="Genomic_DNA"/>
</dbReference>
<protein>
    <submittedName>
        <fullName evidence="1">Uncharacterized protein</fullName>
    </submittedName>
</protein>
<sequence>MTRFKTWLGEGRHKIIFICCVCCLALLCLFAAVFAVRSRTPSREEQILEFEQELRFSVCAQLERRVHGEYECLQTVQNDLVILLANRIPNLTYFSETENTDERWIYKLTLNSEDIMPLINETVFEFGENIIRVNGVCFEPNTSDGEAMMDSLLENMQSLFDYVKEELELREGPSDIAEYGIIRASGR</sequence>
<proteinExistence type="predicted"/>